<dbReference type="PANTHER" id="PTHR43129:SF1">
    <property type="entry name" value="FOSMIDOMYCIN RESISTANCE PROTEIN"/>
    <property type="match status" value="1"/>
</dbReference>
<name>A0A382XN06_9ZZZZ</name>
<dbReference type="InterPro" id="IPR036259">
    <property type="entry name" value="MFS_trans_sf"/>
</dbReference>
<evidence type="ECO:0000256" key="1">
    <source>
        <dbReference type="SAM" id="Phobius"/>
    </source>
</evidence>
<keyword evidence="1" id="KW-0812">Transmembrane</keyword>
<dbReference type="PANTHER" id="PTHR43129">
    <property type="entry name" value="FOSMIDOMYCIN RESISTANCE PROTEIN"/>
    <property type="match status" value="1"/>
</dbReference>
<feature type="transmembrane region" description="Helical" evidence="1">
    <location>
        <begin position="224"/>
        <end position="251"/>
    </location>
</feature>
<proteinExistence type="predicted"/>
<feature type="transmembrane region" description="Helical" evidence="1">
    <location>
        <begin position="30"/>
        <end position="56"/>
    </location>
</feature>
<dbReference type="PROSITE" id="PS50850">
    <property type="entry name" value="MFS"/>
    <property type="match status" value="1"/>
</dbReference>
<reference evidence="3" key="1">
    <citation type="submission" date="2018-05" db="EMBL/GenBank/DDBJ databases">
        <authorList>
            <person name="Lanie J.A."/>
            <person name="Ng W.-L."/>
            <person name="Kazmierczak K.M."/>
            <person name="Andrzejewski T.M."/>
            <person name="Davidsen T.M."/>
            <person name="Wayne K.J."/>
            <person name="Tettelin H."/>
            <person name="Glass J.I."/>
            <person name="Rusch D."/>
            <person name="Podicherti R."/>
            <person name="Tsui H.-C.T."/>
            <person name="Winkler M.E."/>
        </authorList>
    </citation>
    <scope>NUCLEOTIDE SEQUENCE</scope>
</reference>
<organism evidence="3">
    <name type="scientific">marine metagenome</name>
    <dbReference type="NCBI Taxonomy" id="408172"/>
    <lineage>
        <taxon>unclassified sequences</taxon>
        <taxon>metagenomes</taxon>
        <taxon>ecological metagenomes</taxon>
    </lineage>
</organism>
<feature type="transmembrane region" description="Helical" evidence="1">
    <location>
        <begin position="150"/>
        <end position="171"/>
    </location>
</feature>
<protein>
    <recommendedName>
        <fullName evidence="2">Major facilitator superfamily (MFS) profile domain-containing protein</fullName>
    </recommendedName>
</protein>
<dbReference type="Pfam" id="PF07690">
    <property type="entry name" value="MFS_1"/>
    <property type="match status" value="1"/>
</dbReference>
<dbReference type="GO" id="GO:0005886">
    <property type="term" value="C:plasma membrane"/>
    <property type="evidence" value="ECO:0007669"/>
    <property type="project" value="TreeGrafter"/>
</dbReference>
<sequence length="261" mass="28752">MHLLNPMSWNTCDRKLLNNRPDIMIQKFKLFLLTFVHFLTDFYSSLLSPLLPVLILKLDLSLTMAGTLGAVALLTSSLFQPMMGILGDRMKKRYFIIVGPLFAAIFMSSIGLAPNFSILVFLVLLGGFGTASFHPQSVSMAGDVSGERRGFGVSLFIGGGTLGLAVSPLVSTWYVDRFGLENLVWLAIPAVVGVVLMSRSLPINNDSQKIVSLSQLMEQFRPHLNAMILLTVVVVIRTMAGIGFTMFLPVLMAKRYVADYR</sequence>
<dbReference type="EMBL" id="UINC01168792">
    <property type="protein sequence ID" value="SVD72005.1"/>
    <property type="molecule type" value="Genomic_DNA"/>
</dbReference>
<feature type="transmembrane region" description="Helical" evidence="1">
    <location>
        <begin position="62"/>
        <end position="82"/>
    </location>
</feature>
<dbReference type="SUPFAM" id="SSF103473">
    <property type="entry name" value="MFS general substrate transporter"/>
    <property type="match status" value="1"/>
</dbReference>
<dbReference type="Gene3D" id="1.20.1250.20">
    <property type="entry name" value="MFS general substrate transporter like domains"/>
    <property type="match status" value="1"/>
</dbReference>
<keyword evidence="1" id="KW-0472">Membrane</keyword>
<dbReference type="InterPro" id="IPR020846">
    <property type="entry name" value="MFS_dom"/>
</dbReference>
<feature type="transmembrane region" description="Helical" evidence="1">
    <location>
        <begin position="94"/>
        <end position="112"/>
    </location>
</feature>
<dbReference type="AlphaFoldDB" id="A0A382XN06"/>
<feature type="transmembrane region" description="Helical" evidence="1">
    <location>
        <begin position="118"/>
        <end position="138"/>
    </location>
</feature>
<dbReference type="InterPro" id="IPR011701">
    <property type="entry name" value="MFS"/>
</dbReference>
<gene>
    <name evidence="3" type="ORF">METZ01_LOCUS424859</name>
</gene>
<feature type="non-terminal residue" evidence="3">
    <location>
        <position position="261"/>
    </location>
</feature>
<feature type="transmembrane region" description="Helical" evidence="1">
    <location>
        <begin position="183"/>
        <end position="203"/>
    </location>
</feature>
<feature type="domain" description="Major facilitator superfamily (MFS) profile" evidence="2">
    <location>
        <begin position="29"/>
        <end position="261"/>
    </location>
</feature>
<dbReference type="GO" id="GO:0022857">
    <property type="term" value="F:transmembrane transporter activity"/>
    <property type="evidence" value="ECO:0007669"/>
    <property type="project" value="InterPro"/>
</dbReference>
<evidence type="ECO:0000259" key="2">
    <source>
        <dbReference type="PROSITE" id="PS50850"/>
    </source>
</evidence>
<accession>A0A382XN06</accession>
<keyword evidence="1" id="KW-1133">Transmembrane helix</keyword>
<evidence type="ECO:0000313" key="3">
    <source>
        <dbReference type="EMBL" id="SVD72005.1"/>
    </source>
</evidence>